<dbReference type="RefSeq" id="WP_371755246.1">
    <property type="nucleotide sequence ID" value="NZ_JAYJLD010000028.1"/>
</dbReference>
<keyword evidence="3" id="KW-1185">Reference proteome</keyword>
<name>A0ABU5ZKT2_9BACL</name>
<accession>A0ABU5ZKT2</accession>
<feature type="region of interest" description="Disordered" evidence="1">
    <location>
        <begin position="88"/>
        <end position="113"/>
    </location>
</feature>
<proteinExistence type="predicted"/>
<dbReference type="Proteomes" id="UP001310386">
    <property type="component" value="Unassembled WGS sequence"/>
</dbReference>
<sequence>MKPIFKNRQIPMKKRSFLKKLGGSSPSSCPSSVFPCAFFFLGFKVLVCCGPKTWKEVAERTCAGDVVHGKTAENGVKGRALHLVDPFGDSHGGIGHQEEAGNWRGKRGQQFRM</sequence>
<feature type="compositionally biased region" description="Basic residues" evidence="1">
    <location>
        <begin position="104"/>
        <end position="113"/>
    </location>
</feature>
<evidence type="ECO:0000256" key="1">
    <source>
        <dbReference type="SAM" id="MobiDB-lite"/>
    </source>
</evidence>
<organism evidence="2 3">
    <name type="scientific">Ferviditalea candida</name>
    <dbReference type="NCBI Taxonomy" id="3108399"/>
    <lineage>
        <taxon>Bacteria</taxon>
        <taxon>Bacillati</taxon>
        <taxon>Bacillota</taxon>
        <taxon>Bacilli</taxon>
        <taxon>Bacillales</taxon>
        <taxon>Paenibacillaceae</taxon>
        <taxon>Ferviditalea</taxon>
    </lineage>
</organism>
<protein>
    <submittedName>
        <fullName evidence="2">Uncharacterized protein</fullName>
    </submittedName>
</protein>
<reference evidence="2" key="1">
    <citation type="submission" date="2023-12" db="EMBL/GenBank/DDBJ databases">
        <title>Fervidustalea candida gen. nov., sp. nov., a novel member of the family Paenibacillaceae isolated from a geothermal area.</title>
        <authorList>
            <person name="Li W.-J."/>
            <person name="Jiao J.-Y."/>
            <person name="Chen Y."/>
        </authorList>
    </citation>
    <scope>NUCLEOTIDE SEQUENCE</scope>
    <source>
        <strain evidence="2">SYSU GA230002</strain>
    </source>
</reference>
<dbReference type="EMBL" id="JAYJLD010000028">
    <property type="protein sequence ID" value="MEB3103118.1"/>
    <property type="molecule type" value="Genomic_DNA"/>
</dbReference>
<evidence type="ECO:0000313" key="3">
    <source>
        <dbReference type="Proteomes" id="UP001310386"/>
    </source>
</evidence>
<comment type="caution">
    <text evidence="2">The sequence shown here is derived from an EMBL/GenBank/DDBJ whole genome shotgun (WGS) entry which is preliminary data.</text>
</comment>
<evidence type="ECO:0000313" key="2">
    <source>
        <dbReference type="EMBL" id="MEB3103118.1"/>
    </source>
</evidence>
<gene>
    <name evidence="2" type="ORF">VF724_15785</name>
</gene>